<proteinExistence type="predicted"/>
<sequence>MGRPAYTAPGGSPPMAGSPSLCHPRPGGDINVGHMSQARREFRRAPRKKTGLPANPADRRARARRPQPGPEPVAREAPASQQPGGPRAHRARAPLCLYGP</sequence>
<keyword evidence="3" id="KW-1185">Reference proteome</keyword>
<evidence type="ECO:0000313" key="3">
    <source>
        <dbReference type="Proteomes" id="UP001176941"/>
    </source>
</evidence>
<evidence type="ECO:0000313" key="2">
    <source>
        <dbReference type="EMBL" id="CAI9166903.1"/>
    </source>
</evidence>
<dbReference type="Proteomes" id="UP001176941">
    <property type="component" value="Chromosome 26"/>
</dbReference>
<accession>A0ABN8YZZ2</accession>
<name>A0ABN8YZZ2_RANTA</name>
<feature type="compositionally biased region" description="Low complexity" evidence="1">
    <location>
        <begin position="8"/>
        <end position="20"/>
    </location>
</feature>
<dbReference type="EMBL" id="OX459962">
    <property type="protein sequence ID" value="CAI9166903.1"/>
    <property type="molecule type" value="Genomic_DNA"/>
</dbReference>
<organism evidence="2 3">
    <name type="scientific">Rangifer tarandus platyrhynchus</name>
    <name type="common">Svalbard reindeer</name>
    <dbReference type="NCBI Taxonomy" id="3082113"/>
    <lineage>
        <taxon>Eukaryota</taxon>
        <taxon>Metazoa</taxon>
        <taxon>Chordata</taxon>
        <taxon>Craniata</taxon>
        <taxon>Vertebrata</taxon>
        <taxon>Euteleostomi</taxon>
        <taxon>Mammalia</taxon>
        <taxon>Eutheria</taxon>
        <taxon>Laurasiatheria</taxon>
        <taxon>Artiodactyla</taxon>
        <taxon>Ruminantia</taxon>
        <taxon>Pecora</taxon>
        <taxon>Cervidae</taxon>
        <taxon>Odocoileinae</taxon>
        <taxon>Rangifer</taxon>
    </lineage>
</organism>
<feature type="region of interest" description="Disordered" evidence="1">
    <location>
        <begin position="1"/>
        <end position="100"/>
    </location>
</feature>
<reference evidence="2" key="1">
    <citation type="submission" date="2023-04" db="EMBL/GenBank/DDBJ databases">
        <authorList>
            <consortium name="ELIXIR-Norway"/>
        </authorList>
    </citation>
    <scope>NUCLEOTIDE SEQUENCE [LARGE SCALE GENOMIC DNA]</scope>
</reference>
<gene>
    <name evidence="2" type="ORF">MRATA1EN1_LOCUS15865</name>
</gene>
<protein>
    <submittedName>
        <fullName evidence="2">Uncharacterized protein</fullName>
    </submittedName>
</protein>
<evidence type="ECO:0000256" key="1">
    <source>
        <dbReference type="SAM" id="MobiDB-lite"/>
    </source>
</evidence>